<sequence>MSNIKIAVYCKTCEASLMAELKGNPLLGPQMLIGPCQGCIKTKALDLFSDIISKIEDERGE</sequence>
<name>A0A0F9G2R9_9ZZZZ</name>
<organism evidence="1">
    <name type="scientific">marine sediment metagenome</name>
    <dbReference type="NCBI Taxonomy" id="412755"/>
    <lineage>
        <taxon>unclassified sequences</taxon>
        <taxon>metagenomes</taxon>
        <taxon>ecological metagenomes</taxon>
    </lineage>
</organism>
<reference evidence="1" key="1">
    <citation type="journal article" date="2015" name="Nature">
        <title>Complex archaea that bridge the gap between prokaryotes and eukaryotes.</title>
        <authorList>
            <person name="Spang A."/>
            <person name="Saw J.H."/>
            <person name="Jorgensen S.L."/>
            <person name="Zaremba-Niedzwiedzka K."/>
            <person name="Martijn J."/>
            <person name="Lind A.E."/>
            <person name="van Eijk R."/>
            <person name="Schleper C."/>
            <person name="Guy L."/>
            <person name="Ettema T.J."/>
        </authorList>
    </citation>
    <scope>NUCLEOTIDE SEQUENCE</scope>
</reference>
<comment type="caution">
    <text evidence="1">The sequence shown here is derived from an EMBL/GenBank/DDBJ whole genome shotgun (WGS) entry which is preliminary data.</text>
</comment>
<evidence type="ECO:0000313" key="1">
    <source>
        <dbReference type="EMBL" id="KKL92999.1"/>
    </source>
</evidence>
<proteinExistence type="predicted"/>
<dbReference type="AlphaFoldDB" id="A0A0F9G2R9"/>
<accession>A0A0F9G2R9</accession>
<protein>
    <submittedName>
        <fullName evidence="1">Uncharacterized protein</fullName>
    </submittedName>
</protein>
<gene>
    <name evidence="1" type="ORF">LCGC14_1879080</name>
</gene>
<dbReference type="EMBL" id="LAZR01019313">
    <property type="protein sequence ID" value="KKL92999.1"/>
    <property type="molecule type" value="Genomic_DNA"/>
</dbReference>